<evidence type="ECO:0000313" key="1">
    <source>
        <dbReference type="EMBL" id="KAB0287057.1"/>
    </source>
</evidence>
<evidence type="ECO:0000313" key="2">
    <source>
        <dbReference type="Proteomes" id="UP000326789"/>
    </source>
</evidence>
<comment type="caution">
    <text evidence="1">The sequence shown here is derived from an EMBL/GenBank/DDBJ whole genome shotgun (WGS) entry which is preliminary data.</text>
</comment>
<organism evidence="1 2">
    <name type="scientific">Vibrio fortis</name>
    <dbReference type="NCBI Taxonomy" id="212667"/>
    <lineage>
        <taxon>Bacteria</taxon>
        <taxon>Pseudomonadati</taxon>
        <taxon>Pseudomonadota</taxon>
        <taxon>Gammaproteobacteria</taxon>
        <taxon>Vibrionales</taxon>
        <taxon>Vibrionaceae</taxon>
        <taxon>Vibrio</taxon>
    </lineage>
</organism>
<reference evidence="1 2" key="1">
    <citation type="submission" date="2019-09" db="EMBL/GenBank/DDBJ databases">
        <title>Whole genome sequence of Vibrio fortis.</title>
        <authorList>
            <person name="Das S.K."/>
        </authorList>
    </citation>
    <scope>NUCLEOTIDE SEQUENCE [LARGE SCALE GENOMIC DNA]</scope>
    <source>
        <strain evidence="1 2">AN60</strain>
    </source>
</reference>
<name>A0A5N3QY08_9VIBR</name>
<gene>
    <name evidence="1" type="ORF">F2P58_20730</name>
</gene>
<dbReference type="EMBL" id="VWSE01000008">
    <property type="protein sequence ID" value="KAB0287057.1"/>
    <property type="molecule type" value="Genomic_DNA"/>
</dbReference>
<proteinExistence type="predicted"/>
<dbReference type="Proteomes" id="UP000326789">
    <property type="component" value="Unassembled WGS sequence"/>
</dbReference>
<protein>
    <submittedName>
        <fullName evidence="1">Transposase</fullName>
    </submittedName>
</protein>
<accession>A0A5N3QY08</accession>
<dbReference type="RefSeq" id="WP_150872552.1">
    <property type="nucleotide sequence ID" value="NZ_VWSE01000008.1"/>
</dbReference>
<sequence length="150" mass="17240">MSESMRNKLSVALDEMLQQGMKINPNAVAKRAGTTTANLRHYPELHARIKILKERQKQQNIETDKDKLILKQAEKIQRLENKIQYLSAQLETGGNTEVMNVMVAQMVEIYRAYDDVCGNVHDLARLLQRDDVCRLNTGEILKGTWSEKEK</sequence>
<dbReference type="AlphaFoldDB" id="A0A5N3QY08"/>